<accession>A0A517YJY9</accession>
<dbReference type="PANTHER" id="PTHR43751:SF1">
    <property type="entry name" value="SULFATASE ATSG-RELATED"/>
    <property type="match status" value="1"/>
</dbReference>
<keyword evidence="3" id="KW-0732">Signal</keyword>
<dbReference type="PROSITE" id="PS00523">
    <property type="entry name" value="SULFATASE_1"/>
    <property type="match status" value="1"/>
</dbReference>
<comment type="similarity">
    <text evidence="1">Belongs to the sulfatase family.</text>
</comment>
<evidence type="ECO:0000256" key="3">
    <source>
        <dbReference type="SAM" id="SignalP"/>
    </source>
</evidence>
<keyword evidence="2 5" id="KW-0378">Hydrolase</keyword>
<dbReference type="CDD" id="cd16027">
    <property type="entry name" value="SGSH"/>
    <property type="match status" value="1"/>
</dbReference>
<dbReference type="Gene3D" id="3.40.720.10">
    <property type="entry name" value="Alkaline Phosphatase, subunit A"/>
    <property type="match status" value="1"/>
</dbReference>
<proteinExistence type="inferred from homology"/>
<dbReference type="EC" id="3.1.6.6" evidence="5"/>
<dbReference type="Proteomes" id="UP000315017">
    <property type="component" value="Chromosome"/>
</dbReference>
<keyword evidence="6" id="KW-1185">Reference proteome</keyword>
<dbReference type="InterPro" id="IPR017850">
    <property type="entry name" value="Alkaline_phosphatase_core_sf"/>
</dbReference>
<evidence type="ECO:0000313" key="6">
    <source>
        <dbReference type="Proteomes" id="UP000315017"/>
    </source>
</evidence>
<dbReference type="OrthoDB" id="9762324at2"/>
<reference evidence="5 6" key="1">
    <citation type="submission" date="2019-02" db="EMBL/GenBank/DDBJ databases">
        <title>Deep-cultivation of Planctomycetes and their phenomic and genomic characterization uncovers novel biology.</title>
        <authorList>
            <person name="Wiegand S."/>
            <person name="Jogler M."/>
            <person name="Boedeker C."/>
            <person name="Pinto D."/>
            <person name="Vollmers J."/>
            <person name="Rivas-Marin E."/>
            <person name="Kohn T."/>
            <person name="Peeters S.H."/>
            <person name="Heuer A."/>
            <person name="Rast P."/>
            <person name="Oberbeckmann S."/>
            <person name="Bunk B."/>
            <person name="Jeske O."/>
            <person name="Meyerdierks A."/>
            <person name="Storesund J.E."/>
            <person name="Kallscheuer N."/>
            <person name="Luecker S."/>
            <person name="Lage O.M."/>
            <person name="Pohl T."/>
            <person name="Merkel B.J."/>
            <person name="Hornburger P."/>
            <person name="Mueller R.-W."/>
            <person name="Bruemmer F."/>
            <person name="Labrenz M."/>
            <person name="Spormann A.M."/>
            <person name="Op den Camp H."/>
            <person name="Overmann J."/>
            <person name="Amann R."/>
            <person name="Jetten M.S.M."/>
            <person name="Mascher T."/>
            <person name="Medema M.H."/>
            <person name="Devos D.P."/>
            <person name="Kaster A.-K."/>
            <person name="Ovreas L."/>
            <person name="Rohde M."/>
            <person name="Galperin M.Y."/>
            <person name="Jogler C."/>
        </authorList>
    </citation>
    <scope>NUCLEOTIDE SEQUENCE [LARGE SCALE GENOMIC DNA]</scope>
    <source>
        <strain evidence="5 6">ETA_A8</strain>
    </source>
</reference>
<dbReference type="InterPro" id="IPR000917">
    <property type="entry name" value="Sulfatase_N"/>
</dbReference>
<protein>
    <submittedName>
        <fullName evidence="5">Choline-sulfatase</fullName>
        <ecNumber evidence="5">3.1.6.6</ecNumber>
    </submittedName>
</protein>
<sequence length="481" mass="53802" precursor="true">MSRFFMFAVLLCLFHLNVVGSALADKPAQARPNILVLMADNWAWPHASAYGDGVVKTPTFDALAREGTLFTRAYCSVPSCSPARAVFLTGQAAHRLEDAASLHSQFPARLKVFPQLLADSGYATGFSGKGWGPGNWSATGLTHNPAGQPYDDLGAFLQAVPKDKPFCFWLSSKDPHVPWTEGRDFLPALDRSRVTVPPVFPDHPAVREDLLHYYCEVQNFDRTCGQAIELLKQRGVFENTIIVMLGDNGWQMPRGLAHMYDLSTHVPLVIRSPTHLSNAAKCEAFVNFEDLAPTLLELVGLPVPAEMTGLSLRPILAGEPVEGRDEVFLERERHANVRAGDVGYPCRAIRTKDFLYIRNLRPDRWPAGDPELHFSVGPFGDVDNSPTKELILSHREEPAMAPFYRMIFAKRPAEELYDLNADPGETMNVADRTEFATVKRELHARLEKWRQTTGDPRSTRDDDRWDRFPYYGNRAKAAVAK</sequence>
<feature type="signal peptide" evidence="3">
    <location>
        <begin position="1"/>
        <end position="24"/>
    </location>
</feature>
<dbReference type="GO" id="GO:0047753">
    <property type="term" value="F:choline-sulfatase activity"/>
    <property type="evidence" value="ECO:0007669"/>
    <property type="project" value="UniProtKB-EC"/>
</dbReference>
<evidence type="ECO:0000313" key="5">
    <source>
        <dbReference type="EMBL" id="QDU30533.1"/>
    </source>
</evidence>
<evidence type="ECO:0000259" key="4">
    <source>
        <dbReference type="Pfam" id="PF00884"/>
    </source>
</evidence>
<dbReference type="InterPro" id="IPR052701">
    <property type="entry name" value="GAG_Ulvan_Degrading_Sulfatases"/>
</dbReference>
<evidence type="ECO:0000256" key="1">
    <source>
        <dbReference type="ARBA" id="ARBA00008779"/>
    </source>
</evidence>
<organism evidence="5 6">
    <name type="scientific">Anatilimnocola aggregata</name>
    <dbReference type="NCBI Taxonomy" id="2528021"/>
    <lineage>
        <taxon>Bacteria</taxon>
        <taxon>Pseudomonadati</taxon>
        <taxon>Planctomycetota</taxon>
        <taxon>Planctomycetia</taxon>
        <taxon>Pirellulales</taxon>
        <taxon>Pirellulaceae</taxon>
        <taxon>Anatilimnocola</taxon>
    </lineage>
</organism>
<name>A0A517YJY9_9BACT</name>
<dbReference type="PANTHER" id="PTHR43751">
    <property type="entry name" value="SULFATASE"/>
    <property type="match status" value="1"/>
</dbReference>
<gene>
    <name evidence="5" type="primary">betC_9</name>
    <name evidence="5" type="ORF">ETAA8_56780</name>
</gene>
<dbReference type="SUPFAM" id="SSF53649">
    <property type="entry name" value="Alkaline phosphatase-like"/>
    <property type="match status" value="1"/>
</dbReference>
<dbReference type="KEGG" id="aagg:ETAA8_56780"/>
<dbReference type="Pfam" id="PF00884">
    <property type="entry name" value="Sulfatase"/>
    <property type="match status" value="1"/>
</dbReference>
<feature type="domain" description="Sulfatase N-terminal" evidence="4">
    <location>
        <begin position="32"/>
        <end position="300"/>
    </location>
</feature>
<dbReference type="InterPro" id="IPR024607">
    <property type="entry name" value="Sulfatase_CS"/>
</dbReference>
<dbReference type="EMBL" id="CP036274">
    <property type="protein sequence ID" value="QDU30533.1"/>
    <property type="molecule type" value="Genomic_DNA"/>
</dbReference>
<evidence type="ECO:0000256" key="2">
    <source>
        <dbReference type="ARBA" id="ARBA00022801"/>
    </source>
</evidence>
<dbReference type="RefSeq" id="WP_145096171.1">
    <property type="nucleotide sequence ID" value="NZ_CP036274.1"/>
</dbReference>
<feature type="chain" id="PRO_5022008190" evidence="3">
    <location>
        <begin position="25"/>
        <end position="481"/>
    </location>
</feature>
<dbReference type="AlphaFoldDB" id="A0A517YJY9"/>